<reference evidence="11 12" key="1">
    <citation type="submission" date="2024-05" db="EMBL/GenBank/DDBJ databases">
        <title>Long read based assembly of the Candida bracarensis genome reveals expanded adhesin content.</title>
        <authorList>
            <person name="Marcet-Houben M."/>
            <person name="Ksiezopolska E."/>
            <person name="Gabaldon T."/>
        </authorList>
    </citation>
    <scope>NUCLEOTIDE SEQUENCE [LARGE SCALE GENOMIC DNA]</scope>
    <source>
        <strain evidence="11 12">CBM6</strain>
    </source>
</reference>
<dbReference type="SUPFAM" id="SSF56741">
    <property type="entry name" value="Eukaryotic DNA topoisomerase I, N-terminal DNA-binding fragment"/>
    <property type="match status" value="1"/>
</dbReference>
<dbReference type="InterPro" id="IPR025834">
    <property type="entry name" value="TopoI_C_dom"/>
</dbReference>
<dbReference type="Pfam" id="PF01028">
    <property type="entry name" value="Topoisom_I"/>
    <property type="match status" value="1"/>
</dbReference>
<dbReference type="InterPro" id="IPR014711">
    <property type="entry name" value="TopoI_cat_a-hlx-sub_euk"/>
</dbReference>
<dbReference type="Gene3D" id="2.170.11.10">
    <property type="entry name" value="DNA Topoisomerase I, domain 2"/>
    <property type="match status" value="1"/>
</dbReference>
<dbReference type="InterPro" id="IPR013499">
    <property type="entry name" value="TopoI_euk"/>
</dbReference>
<comment type="caution">
    <text evidence="11">The sequence shown here is derived from an EMBL/GenBank/DDBJ whole genome shotgun (WGS) entry which is preliminary data.</text>
</comment>
<evidence type="ECO:0000256" key="1">
    <source>
        <dbReference type="ARBA" id="ARBA00000213"/>
    </source>
</evidence>
<proteinExistence type="inferred from homology"/>
<evidence type="ECO:0000256" key="7">
    <source>
        <dbReference type="RuleBase" id="RU365101"/>
    </source>
</evidence>
<accession>A0ABR4NQF4</accession>
<dbReference type="InterPro" id="IPR013030">
    <property type="entry name" value="DNA_topo_DNA_db_N_dom2"/>
</dbReference>
<comment type="function">
    <text evidence="7">Releases the supercoiling and torsional tension of DNA introduced during the DNA replication and transcription by transiently cleaving and rejoining one strand of the DNA duplex. Introduces a single-strand break via transesterification at the specific target site 5'-[CT]CCTTp site in duplex DNA. The scissile phosphodiester is attacked by the catalytic tyrosine of the enzyme, resulting in the formation of a DNA-(3'-phosphotyrosyl)-enzyme intermediate and the expulsion of a 5'-OH DNA strand. The free DNA strand then undergoes passage around the unbroken strand thus removing DNA supercoils. Finally, in the religation step, the DNA 5'-OH attacks the covalent intermediate to expel the active-site tyrosine and restore the DNA phosphodiester backbone.</text>
</comment>
<dbReference type="Pfam" id="PF02919">
    <property type="entry name" value="Topoisom_I_N"/>
    <property type="match status" value="1"/>
</dbReference>
<dbReference type="Gene3D" id="3.90.15.10">
    <property type="entry name" value="Topoisomerase I, Chain A, domain 3"/>
    <property type="match status" value="1"/>
</dbReference>
<dbReference type="Gene3D" id="1.10.132.10">
    <property type="match status" value="1"/>
</dbReference>
<evidence type="ECO:0000256" key="8">
    <source>
        <dbReference type="SAM" id="Coils"/>
    </source>
</evidence>
<evidence type="ECO:0000256" key="2">
    <source>
        <dbReference type="ARBA" id="ARBA00006645"/>
    </source>
</evidence>
<dbReference type="SUPFAM" id="SSF56349">
    <property type="entry name" value="DNA breaking-rejoining enzymes"/>
    <property type="match status" value="1"/>
</dbReference>
<organism evidence="11 12">
    <name type="scientific">Nakaseomyces bracarensis</name>
    <dbReference type="NCBI Taxonomy" id="273131"/>
    <lineage>
        <taxon>Eukaryota</taxon>
        <taxon>Fungi</taxon>
        <taxon>Dikarya</taxon>
        <taxon>Ascomycota</taxon>
        <taxon>Saccharomycotina</taxon>
        <taxon>Saccharomycetes</taxon>
        <taxon>Saccharomycetales</taxon>
        <taxon>Saccharomycetaceae</taxon>
        <taxon>Nakaseomyces</taxon>
    </lineage>
</organism>
<dbReference type="CDD" id="cd03488">
    <property type="entry name" value="Topoisomer_IB_N_htopoI_like"/>
    <property type="match status" value="1"/>
</dbReference>
<comment type="similarity">
    <text evidence="2 6 7">Belongs to the type IB topoisomerase family.</text>
</comment>
<evidence type="ECO:0000256" key="9">
    <source>
        <dbReference type="SAM" id="MobiDB-lite"/>
    </source>
</evidence>
<feature type="domain" description="DNA topoisomerase I eukaryotic-type" evidence="10">
    <location>
        <begin position="297"/>
        <end position="746"/>
    </location>
</feature>
<keyword evidence="4 6" id="KW-0238">DNA-binding</keyword>
<evidence type="ECO:0000256" key="6">
    <source>
        <dbReference type="PROSITE-ProRule" id="PRU01382"/>
    </source>
</evidence>
<dbReference type="InterPro" id="IPR008336">
    <property type="entry name" value="TopoI_DNA-bd_euk"/>
</dbReference>
<feature type="region of interest" description="Disordered" evidence="9">
    <location>
        <begin position="1"/>
        <end position="111"/>
    </location>
</feature>
<evidence type="ECO:0000313" key="11">
    <source>
        <dbReference type="EMBL" id="KAL3230246.1"/>
    </source>
</evidence>
<keyword evidence="5 6" id="KW-0413">Isomerase</keyword>
<evidence type="ECO:0000256" key="5">
    <source>
        <dbReference type="ARBA" id="ARBA00023235"/>
    </source>
</evidence>
<dbReference type="PROSITE" id="PS52038">
    <property type="entry name" value="TOPO_IB_2"/>
    <property type="match status" value="1"/>
</dbReference>
<dbReference type="InterPro" id="IPR013034">
    <property type="entry name" value="DNA_topo_DNA_db_N_dom1"/>
</dbReference>
<dbReference type="InterPro" id="IPR036202">
    <property type="entry name" value="TopoI_DNA-bd_euk_N_sf"/>
</dbReference>
<dbReference type="Proteomes" id="UP001623330">
    <property type="component" value="Unassembled WGS sequence"/>
</dbReference>
<dbReference type="InterPro" id="IPR014727">
    <property type="entry name" value="TopoI_cat_a/b-sub_euk"/>
</dbReference>
<dbReference type="InterPro" id="IPR013500">
    <property type="entry name" value="TopoI_cat_euk"/>
</dbReference>
<dbReference type="EMBL" id="JBEVYD010000010">
    <property type="protein sequence ID" value="KAL3230246.1"/>
    <property type="molecule type" value="Genomic_DNA"/>
</dbReference>
<dbReference type="PROSITE" id="PS00176">
    <property type="entry name" value="TOPO_IB_1"/>
    <property type="match status" value="1"/>
</dbReference>
<feature type="compositionally biased region" description="Basic and acidic residues" evidence="9">
    <location>
        <begin position="1"/>
        <end position="10"/>
    </location>
</feature>
<dbReference type="InterPro" id="IPR018521">
    <property type="entry name" value="TopoIB_AS"/>
</dbReference>
<dbReference type="InterPro" id="IPR001631">
    <property type="entry name" value="TopoI"/>
</dbReference>
<dbReference type="Pfam" id="PF14370">
    <property type="entry name" value="Topo_C_assoc"/>
    <property type="match status" value="1"/>
</dbReference>
<evidence type="ECO:0000256" key="4">
    <source>
        <dbReference type="ARBA" id="ARBA00023125"/>
    </source>
</evidence>
<feature type="active site" description="O-(3'-phospho-DNA)-tyrosine intermediate" evidence="6">
    <location>
        <position position="732"/>
    </location>
</feature>
<gene>
    <name evidence="11" type="ORF">RNJ44_01609</name>
</gene>
<dbReference type="PRINTS" id="PR00416">
    <property type="entry name" value="EUTPISMRASEI"/>
</dbReference>
<dbReference type="EC" id="5.6.2.1" evidence="7"/>
<protein>
    <recommendedName>
        <fullName evidence="7">DNA topoisomerase I</fullName>
        <ecNumber evidence="7">5.6.2.1</ecNumber>
    </recommendedName>
    <alternativeName>
        <fullName evidence="7">DNA topoisomerase 1</fullName>
    </alternativeName>
</protein>
<feature type="coiled-coil region" evidence="8">
    <location>
        <begin position="661"/>
        <end position="720"/>
    </location>
</feature>
<dbReference type="InterPro" id="IPR051062">
    <property type="entry name" value="Topoisomerase_IB"/>
</dbReference>
<dbReference type="Gene3D" id="1.10.10.41">
    <property type="entry name" value="Yeast DNA topoisomerase - domain 1"/>
    <property type="match status" value="1"/>
</dbReference>
<evidence type="ECO:0000259" key="10">
    <source>
        <dbReference type="SMART" id="SM00435"/>
    </source>
</evidence>
<sequence length="774" mass="89954">MTSDEYKRDESDEDVPLSQTIMGDGKNAPQAKKGRDKSKVAESVKVNGSANGSPNGSSKSKKVSKVPKRKRAVKTEDDDDESLSSKKLKKIKTEKGNVEPKKVKDEEEEEIDEKKSLSQVVSEIKREGSEETDEEYKWWEEQNKDDTIKWKTLKHNGVLFPPDYQPLPSHIKLYYGGKPVDLPVEAEEVAGFFANLLHTDHAKNPVFQKNAFEDFLKVLKEAGGTRNGIEIKDFNKCDYTKIHEYYELQKEQKKNMTREEKKQIKLEKEKFEEKFKYCELDGRKEQVGNFRVEPPDLFRGRGAHPKTGKLKRRVNPEDIILNLSKDAPIPPAPAGHHWGEIRHDNTVQWLAMWKENIFGSFKYVRLAANSSLNGLSDLKKFEKARDLKQYIDDIRKDYRKNFKNKVMLERQKAVAIYLIDVFALRAGGEKSEDEADTVGCCSLRFEHVTLKPPNTVIFDFLGKDSIRYHQEVEVDTQVFKNLKIFKRPPKKDGDDLFDRLDPSILNKYLQNYMPGLTAKVFRTYNASKTMQDQLDLIPNKGTVAEKLLAYNAANRTVAILCNHQRSVTKGHAQSVEKMNQKIEELVWQKIRLKKSILQLEPAMAKKKTKYFKEIHDMTKAEQATIHKRVIAREREKFEKKFARENEKRVFEKEDPLPKSELKAWLTKVDELEKQYKDELKTGKIELKSSMQSVDKLEKQIEKLEDRIKTTTIQLKDKEENSQVSLGTSKINYIDPRLSVVFCKKYNVPIEKIFTKTLREKFKWAIESVDENWRF</sequence>
<evidence type="ECO:0000256" key="3">
    <source>
        <dbReference type="ARBA" id="ARBA00023029"/>
    </source>
</evidence>
<keyword evidence="8" id="KW-0175">Coiled coil</keyword>
<feature type="compositionally biased region" description="Basic residues" evidence="9">
    <location>
        <begin position="59"/>
        <end position="72"/>
    </location>
</feature>
<keyword evidence="3 6" id="KW-0799">Topoisomerase</keyword>
<comment type="catalytic activity">
    <reaction evidence="1 6 7">
        <text>ATP-independent breakage of single-stranded DNA, followed by passage and rejoining.</text>
        <dbReference type="EC" id="5.6.2.1"/>
    </reaction>
</comment>
<name>A0ABR4NQF4_9SACH</name>
<dbReference type="PANTHER" id="PTHR10290:SF3">
    <property type="entry name" value="DNA TOPOISOMERASE 1"/>
    <property type="match status" value="1"/>
</dbReference>
<feature type="compositionally biased region" description="Basic and acidic residues" evidence="9">
    <location>
        <begin position="91"/>
        <end position="105"/>
    </location>
</feature>
<dbReference type="CDD" id="cd00659">
    <property type="entry name" value="Topo_IB_C"/>
    <property type="match status" value="1"/>
</dbReference>
<dbReference type="SMART" id="SM00435">
    <property type="entry name" value="TOPEUc"/>
    <property type="match status" value="1"/>
</dbReference>
<keyword evidence="12" id="KW-1185">Reference proteome</keyword>
<dbReference type="InterPro" id="IPR011010">
    <property type="entry name" value="DNA_brk_join_enz"/>
</dbReference>
<dbReference type="InterPro" id="IPR048045">
    <property type="entry name" value="Topoisomer_I_DNA-bd"/>
</dbReference>
<feature type="compositionally biased region" description="Low complexity" evidence="9">
    <location>
        <begin position="47"/>
        <end position="58"/>
    </location>
</feature>
<evidence type="ECO:0000313" key="12">
    <source>
        <dbReference type="Proteomes" id="UP001623330"/>
    </source>
</evidence>
<dbReference type="PANTHER" id="PTHR10290">
    <property type="entry name" value="DNA TOPOISOMERASE I"/>
    <property type="match status" value="1"/>
</dbReference>